<feature type="region of interest" description="Disordered" evidence="9">
    <location>
        <begin position="603"/>
        <end position="662"/>
    </location>
</feature>
<dbReference type="Gene3D" id="2.60.40.150">
    <property type="entry name" value="C2 domain"/>
    <property type="match status" value="1"/>
</dbReference>
<evidence type="ECO:0000256" key="1">
    <source>
        <dbReference type="ARBA" id="ARBA00004477"/>
    </source>
</evidence>
<dbReference type="GO" id="GO:0031207">
    <property type="term" value="C:Sec62/Sec63 complex"/>
    <property type="evidence" value="ECO:0007669"/>
    <property type="project" value="TreeGrafter"/>
</dbReference>
<evidence type="ECO:0000256" key="6">
    <source>
        <dbReference type="ARBA" id="ARBA00022989"/>
    </source>
</evidence>
<dbReference type="SUPFAM" id="SSF158702">
    <property type="entry name" value="Sec63 N-terminal domain-like"/>
    <property type="match status" value="1"/>
</dbReference>
<dbReference type="Pfam" id="PF02889">
    <property type="entry name" value="Sec63"/>
    <property type="match status" value="1"/>
</dbReference>
<feature type="transmembrane region" description="Helical" evidence="10">
    <location>
        <begin position="12"/>
        <end position="34"/>
    </location>
</feature>
<dbReference type="SMART" id="SM00973">
    <property type="entry name" value="Sec63"/>
    <property type="match status" value="1"/>
</dbReference>
<comment type="subcellular location">
    <subcellularLocation>
        <location evidence="1">Endoplasmic reticulum membrane</location>
        <topology evidence="1">Multi-pass membrane protein</topology>
    </subcellularLocation>
</comment>
<dbReference type="Pfam" id="PF00226">
    <property type="entry name" value="DnaJ"/>
    <property type="match status" value="1"/>
</dbReference>
<dbReference type="InterPro" id="IPR035892">
    <property type="entry name" value="C2_domain_sf"/>
</dbReference>
<dbReference type="Proteomes" id="UP000298327">
    <property type="component" value="Unassembled WGS sequence"/>
</dbReference>
<dbReference type="GO" id="GO:0003723">
    <property type="term" value="F:RNA binding"/>
    <property type="evidence" value="ECO:0007669"/>
    <property type="project" value="TreeGrafter"/>
</dbReference>
<dbReference type="AlphaFoldDB" id="A0A4Y9YNI1"/>
<evidence type="ECO:0000256" key="4">
    <source>
        <dbReference type="ARBA" id="ARBA00022824"/>
    </source>
</evidence>
<dbReference type="SUPFAM" id="SSF46565">
    <property type="entry name" value="Chaperone J-domain"/>
    <property type="match status" value="1"/>
</dbReference>
<organism evidence="12 13">
    <name type="scientific">Dentipellis fragilis</name>
    <dbReference type="NCBI Taxonomy" id="205917"/>
    <lineage>
        <taxon>Eukaryota</taxon>
        <taxon>Fungi</taxon>
        <taxon>Dikarya</taxon>
        <taxon>Basidiomycota</taxon>
        <taxon>Agaricomycotina</taxon>
        <taxon>Agaricomycetes</taxon>
        <taxon>Russulales</taxon>
        <taxon>Hericiaceae</taxon>
        <taxon>Dentipellis</taxon>
    </lineage>
</organism>
<dbReference type="GO" id="GO:0006614">
    <property type="term" value="P:SRP-dependent cotranslational protein targeting to membrane"/>
    <property type="evidence" value="ECO:0007669"/>
    <property type="project" value="TreeGrafter"/>
</dbReference>
<accession>A0A4Y9YNI1</accession>
<evidence type="ECO:0000256" key="3">
    <source>
        <dbReference type="ARBA" id="ARBA00022692"/>
    </source>
</evidence>
<dbReference type="PRINTS" id="PR00625">
    <property type="entry name" value="JDOMAIN"/>
</dbReference>
<dbReference type="GO" id="GO:0008320">
    <property type="term" value="F:protein transmembrane transporter activity"/>
    <property type="evidence" value="ECO:0007669"/>
    <property type="project" value="TreeGrafter"/>
</dbReference>
<dbReference type="InterPro" id="IPR036869">
    <property type="entry name" value="J_dom_sf"/>
</dbReference>
<evidence type="ECO:0000259" key="11">
    <source>
        <dbReference type="PROSITE" id="PS50076"/>
    </source>
</evidence>
<dbReference type="SMART" id="SM00271">
    <property type="entry name" value="DnaJ"/>
    <property type="match status" value="1"/>
</dbReference>
<dbReference type="PANTHER" id="PTHR24075:SF0">
    <property type="entry name" value="TRANSLOCATION PROTEIN SEC63 HOMOLOG"/>
    <property type="match status" value="1"/>
</dbReference>
<keyword evidence="5" id="KW-0653">Protein transport</keyword>
<dbReference type="PANTHER" id="PTHR24075">
    <property type="entry name" value="SEC63 DOMAIN-CONTAINING"/>
    <property type="match status" value="1"/>
</dbReference>
<feature type="domain" description="J" evidence="11">
    <location>
        <begin position="103"/>
        <end position="173"/>
    </location>
</feature>
<dbReference type="GO" id="GO:0006620">
    <property type="term" value="P:post-translational protein targeting to endoplasmic reticulum membrane"/>
    <property type="evidence" value="ECO:0007669"/>
    <property type="project" value="TreeGrafter"/>
</dbReference>
<feature type="region of interest" description="Disordered" evidence="9">
    <location>
        <begin position="463"/>
        <end position="503"/>
    </location>
</feature>
<dbReference type="InterPro" id="IPR004179">
    <property type="entry name" value="Sec63-dom"/>
</dbReference>
<keyword evidence="2" id="KW-0813">Transport</keyword>
<dbReference type="Gene3D" id="1.10.3380.10">
    <property type="entry name" value="Sec63 N-terminal domain-like domain"/>
    <property type="match status" value="1"/>
</dbReference>
<evidence type="ECO:0000256" key="10">
    <source>
        <dbReference type="SAM" id="Phobius"/>
    </source>
</evidence>
<dbReference type="EMBL" id="SEOQ01000420">
    <property type="protein sequence ID" value="TFY63358.1"/>
    <property type="molecule type" value="Genomic_DNA"/>
</dbReference>
<dbReference type="InterPro" id="IPR014756">
    <property type="entry name" value="Ig_E-set"/>
</dbReference>
<dbReference type="SUPFAM" id="SSF81296">
    <property type="entry name" value="E set domains"/>
    <property type="match status" value="1"/>
</dbReference>
<dbReference type="STRING" id="205917.A0A4Y9YNI1"/>
<dbReference type="OrthoDB" id="1734229at2759"/>
<dbReference type="FunFam" id="1.10.287.110:FF:000039">
    <property type="entry name" value="Protein translocation complex component (Npl1)"/>
    <property type="match status" value="1"/>
</dbReference>
<keyword evidence="7 10" id="KW-0472">Membrane</keyword>
<dbReference type="CDD" id="cd06257">
    <property type="entry name" value="DnaJ"/>
    <property type="match status" value="1"/>
</dbReference>
<proteinExistence type="predicted"/>
<gene>
    <name evidence="12" type="ORF">EVG20_g6354</name>
</gene>
<keyword evidence="8" id="KW-0143">Chaperone</keyword>
<name>A0A4Y9YNI1_9AGAM</name>
<keyword evidence="13" id="KW-1185">Reference proteome</keyword>
<dbReference type="PROSITE" id="PS50076">
    <property type="entry name" value="DNAJ_2"/>
    <property type="match status" value="1"/>
</dbReference>
<dbReference type="InterPro" id="IPR001623">
    <property type="entry name" value="DnaJ_domain"/>
</dbReference>
<feature type="transmembrane region" description="Helical" evidence="10">
    <location>
        <begin position="198"/>
        <end position="221"/>
    </location>
</feature>
<evidence type="ECO:0000256" key="2">
    <source>
        <dbReference type="ARBA" id="ARBA00022448"/>
    </source>
</evidence>
<keyword evidence="3 10" id="KW-0812">Transmembrane</keyword>
<evidence type="ECO:0000256" key="9">
    <source>
        <dbReference type="SAM" id="MobiDB-lite"/>
    </source>
</evidence>
<evidence type="ECO:0000313" key="13">
    <source>
        <dbReference type="Proteomes" id="UP000298327"/>
    </source>
</evidence>
<dbReference type="Gene3D" id="1.10.287.110">
    <property type="entry name" value="DnaJ domain"/>
    <property type="match status" value="1"/>
</dbReference>
<evidence type="ECO:0000256" key="8">
    <source>
        <dbReference type="ARBA" id="ARBA00023186"/>
    </source>
</evidence>
<reference evidence="12 13" key="1">
    <citation type="submission" date="2019-02" db="EMBL/GenBank/DDBJ databases">
        <title>Genome sequencing of the rare red list fungi Dentipellis fragilis.</title>
        <authorList>
            <person name="Buettner E."/>
            <person name="Kellner H."/>
        </authorList>
    </citation>
    <scope>NUCLEOTIDE SEQUENCE [LARGE SCALE GENOMIC DNA]</scope>
    <source>
        <strain evidence="12 13">DSM 105465</strain>
    </source>
</reference>
<protein>
    <recommendedName>
        <fullName evidence="11">J domain-containing protein</fullName>
    </recommendedName>
</protein>
<sequence length="662" mass="73774">MASYDYDESGNMALYFIVTILFMVLVPVTLSSLFSSNPKDTIKSGCECGPCVEQRKRIQKQEKGSLLHPNFTKKGVFMIVGWTAFALLSYKLSGAAIDTKIYDPFEILGLKTGVTEKEIKSHFKKLSKQFHPDKVKLTGNDTIESAASKFVEITKAYKSLTDETIRKNFEDYGHPDGRQTVTMGIALPRWIVEAQNNIWVLGVYGLLFGLSLPALVGRWWFGSRQKTKDGINAQTAAAFFKSLNENSGVEDIIDTLSKAVEWQHVERKGADKELKELDAAIESKIDERWKELKSLTEGQGDASNGRWRALVLLYAHLLRIPIHDSSLQKAQADVLLRTPSLLNALMNISLSRNWFFPTVGVMHLQAYLAQALSPDNENATYAQLPGINQEDIKSLPGDVDSLDDFVHDLEGKGDSRLTDVKKAVERWGRLEIVDKSFNVIGERIVTPSALVFLVFKLRLTPPASASQSNGATHVESVDSTRANNKKDDEFLNSPKDAEDLPNAADASGWAHAPYWPARRRPGWWIVLADAKSNRLVVPPMKITDIPFSNPARQRNYRSYKLRFQAPPAVGLFTWRIHLVSDTFLGEDVVQDITLKTEDVSALNVDEQGTEDEISDPEEDTLAGQMAAMRGGSVKKHVEESEDESSTEDEDEGEETDSSSDSD</sequence>
<evidence type="ECO:0000256" key="7">
    <source>
        <dbReference type="ARBA" id="ARBA00023136"/>
    </source>
</evidence>
<keyword evidence="4" id="KW-0256">Endoplasmic reticulum</keyword>
<comment type="caution">
    <text evidence="12">The sequence shown here is derived from an EMBL/GenBank/DDBJ whole genome shotgun (WGS) entry which is preliminary data.</text>
</comment>
<evidence type="ECO:0000256" key="5">
    <source>
        <dbReference type="ARBA" id="ARBA00022927"/>
    </source>
</evidence>
<keyword evidence="6 10" id="KW-1133">Transmembrane helix</keyword>
<feature type="compositionally biased region" description="Acidic residues" evidence="9">
    <location>
        <begin position="639"/>
        <end position="662"/>
    </location>
</feature>
<feature type="compositionally biased region" description="Polar residues" evidence="9">
    <location>
        <begin position="463"/>
        <end position="482"/>
    </location>
</feature>
<evidence type="ECO:0000313" key="12">
    <source>
        <dbReference type="EMBL" id="TFY63358.1"/>
    </source>
</evidence>
<feature type="compositionally biased region" description="Acidic residues" evidence="9">
    <location>
        <begin position="607"/>
        <end position="620"/>
    </location>
</feature>